<evidence type="ECO:0000313" key="3">
    <source>
        <dbReference type="Proteomes" id="UP000199435"/>
    </source>
</evidence>
<dbReference type="Gene3D" id="3.20.20.150">
    <property type="entry name" value="Divalent-metal-dependent TIM barrel enzymes"/>
    <property type="match status" value="1"/>
</dbReference>
<evidence type="ECO:0000259" key="1">
    <source>
        <dbReference type="Pfam" id="PF01261"/>
    </source>
</evidence>
<dbReference type="STRING" id="411945.GA0061102_100252"/>
<dbReference type="EMBL" id="FMAH01000002">
    <property type="protein sequence ID" value="SCB11063.1"/>
    <property type="molecule type" value="Genomic_DNA"/>
</dbReference>
<keyword evidence="3" id="KW-1185">Reference proteome</keyword>
<dbReference type="SUPFAM" id="SSF51658">
    <property type="entry name" value="Xylose isomerase-like"/>
    <property type="match status" value="1"/>
</dbReference>
<dbReference type="OrthoDB" id="9804047at2"/>
<dbReference type="AlphaFoldDB" id="A0A1C3U6F7"/>
<dbReference type="PANTHER" id="PTHR12110">
    <property type="entry name" value="HYDROXYPYRUVATE ISOMERASE"/>
    <property type="match status" value="1"/>
</dbReference>
<organism evidence="2 3">
    <name type="scientific">Rhizobium miluonense</name>
    <dbReference type="NCBI Taxonomy" id="411945"/>
    <lineage>
        <taxon>Bacteria</taxon>
        <taxon>Pseudomonadati</taxon>
        <taxon>Pseudomonadota</taxon>
        <taxon>Alphaproteobacteria</taxon>
        <taxon>Hyphomicrobiales</taxon>
        <taxon>Rhizobiaceae</taxon>
        <taxon>Rhizobium/Agrobacterium group</taxon>
        <taxon>Rhizobium</taxon>
    </lineage>
</organism>
<dbReference type="InterPro" id="IPR013022">
    <property type="entry name" value="Xyl_isomerase-like_TIM-brl"/>
</dbReference>
<accession>A0A1C3U6F7</accession>
<sequence length="320" mass="35708">MDTLPVKMTLGIQPTGWTNDDFPEIGNDIPYQTILEQTKEAGFDGGSTGHNYPTHAPSLSKAMQLSNLKIAATWDGTTFTTGIEIEEAFSAFQAQVAFLKSVGAQDVVVAELANAVNQVRTKSVLTDRPIFNEPQWYLLTSLLDRAGQYAHEQGMQLSYHPHVGTGVMTIKETIRLMESTNPIYVGLCLDTGHLHYGGAVNYKDYGDAQDYRRASQSEIEDLTERYASRIKHVHLKNVRRNVLPLAVDNKFSFYQAIMQGIFTVPGDPDGDLDLRPILRILKGAGYNRWMIIEAEQDPTKANPLQCAKTARAFLREELGW</sequence>
<gene>
    <name evidence="2" type="ORF">GA0061102_100252</name>
</gene>
<feature type="domain" description="Xylose isomerase-like TIM barrel" evidence="1">
    <location>
        <begin position="36"/>
        <end position="316"/>
    </location>
</feature>
<dbReference type="Proteomes" id="UP000199435">
    <property type="component" value="Unassembled WGS sequence"/>
</dbReference>
<dbReference type="InterPro" id="IPR036237">
    <property type="entry name" value="Xyl_isomerase-like_sf"/>
</dbReference>
<proteinExistence type="predicted"/>
<protein>
    <submittedName>
        <fullName evidence="2">Inosose dehydratase</fullName>
    </submittedName>
</protein>
<name>A0A1C3U6F7_9HYPH</name>
<evidence type="ECO:0000313" key="2">
    <source>
        <dbReference type="EMBL" id="SCB11063.1"/>
    </source>
</evidence>
<dbReference type="PANTHER" id="PTHR12110:SF41">
    <property type="entry name" value="INOSOSE DEHYDRATASE"/>
    <property type="match status" value="1"/>
</dbReference>
<dbReference type="Pfam" id="PF01261">
    <property type="entry name" value="AP_endonuc_2"/>
    <property type="match status" value="1"/>
</dbReference>
<dbReference type="RefSeq" id="WP_092843807.1">
    <property type="nucleotide sequence ID" value="NZ_FMAH01000002.1"/>
</dbReference>
<reference evidence="3" key="1">
    <citation type="submission" date="2016-08" db="EMBL/GenBank/DDBJ databases">
        <authorList>
            <person name="Varghese N."/>
            <person name="Submissions Spin"/>
        </authorList>
    </citation>
    <scope>NUCLEOTIDE SEQUENCE [LARGE SCALE GENOMIC DNA]</scope>
    <source>
        <strain evidence="3">HAMBI 2971</strain>
    </source>
</reference>
<dbReference type="InterPro" id="IPR050312">
    <property type="entry name" value="IolE/XylAMocC-like"/>
</dbReference>